<feature type="coiled-coil region" evidence="1">
    <location>
        <begin position="425"/>
        <end position="459"/>
    </location>
</feature>
<dbReference type="EMBL" id="QXED01000005">
    <property type="protein sequence ID" value="RIV21220.1"/>
    <property type="molecule type" value="Genomic_DNA"/>
</dbReference>
<keyword evidence="3" id="KW-1185">Reference proteome</keyword>
<sequence length="460" mass="48194">MKLSTTQLWGGVLLAVLAINTVQAQVIEPIPGQSLTITEDVSLNANKSLRVADTIVLKTTSATQGNLFLGLQAGRVTTGARNNTFLGTAAGLNSNAEANTFIGFSAGRANTSGQFNTFVGVQAGLNNTTGNSNFIMGTNAGLNNISGTANFFLGDNAGGSNITGGFNVYLGANAGNGTDVNGSNNVSIGFESGRANSGGINNTFVGFRADAGAPGLQNATAIGNNARVLASNAVVLGNEANVGIGVSAPTARLHVASGITNQSGIRLQNLTAASPAPINSSKFLTVDASGNVVLANYAGGGRQGATDNTDVFWQRKGSYLQSMKDEAIVIGQNVSKMPTGYKLFVADGILTEKVKVAIKNTADWSDKVFAPTYRLQSLAEVEQFIQTHQHLPGVPSAEEVVKQGVDVGQMDAKLLEKIEELTLYSIQLQKENQQQAEELKTLKKEQAEMKQLLQEVLRRK</sequence>
<keyword evidence="1" id="KW-0175">Coiled coil</keyword>
<protein>
    <submittedName>
        <fullName evidence="2">BZIP transcription factor</fullName>
    </submittedName>
</protein>
<dbReference type="AlphaFoldDB" id="A0A418M5N6"/>
<name>A0A418M5N6_9BACT</name>
<evidence type="ECO:0000256" key="1">
    <source>
        <dbReference type="SAM" id="Coils"/>
    </source>
</evidence>
<proteinExistence type="predicted"/>
<reference evidence="2 3" key="1">
    <citation type="submission" date="2018-08" db="EMBL/GenBank/DDBJ databases">
        <title>Fibrisoma montanum sp. nov., isolated from Danxia mountain soil.</title>
        <authorList>
            <person name="Huang Y."/>
        </authorList>
    </citation>
    <scope>NUCLEOTIDE SEQUENCE [LARGE SCALE GENOMIC DNA]</scope>
    <source>
        <strain evidence="2 3">HYT19</strain>
    </source>
</reference>
<comment type="caution">
    <text evidence="2">The sequence shown here is derived from an EMBL/GenBank/DDBJ whole genome shotgun (WGS) entry which is preliminary data.</text>
</comment>
<accession>A0A418M5N6</accession>
<gene>
    <name evidence="2" type="ORF">DYU11_17515</name>
</gene>
<dbReference type="RefSeq" id="WP_119669013.1">
    <property type="nucleotide sequence ID" value="NZ_QXED01000005.1"/>
</dbReference>
<evidence type="ECO:0000313" key="3">
    <source>
        <dbReference type="Proteomes" id="UP000283523"/>
    </source>
</evidence>
<dbReference type="Proteomes" id="UP000283523">
    <property type="component" value="Unassembled WGS sequence"/>
</dbReference>
<evidence type="ECO:0000313" key="2">
    <source>
        <dbReference type="EMBL" id="RIV21220.1"/>
    </source>
</evidence>
<dbReference type="OrthoDB" id="1163828at2"/>
<organism evidence="2 3">
    <name type="scientific">Fibrisoma montanum</name>
    <dbReference type="NCBI Taxonomy" id="2305895"/>
    <lineage>
        <taxon>Bacteria</taxon>
        <taxon>Pseudomonadati</taxon>
        <taxon>Bacteroidota</taxon>
        <taxon>Cytophagia</taxon>
        <taxon>Cytophagales</taxon>
        <taxon>Spirosomataceae</taxon>
        <taxon>Fibrisoma</taxon>
    </lineage>
</organism>